<dbReference type="InterPro" id="IPR001810">
    <property type="entry name" value="F-box_dom"/>
</dbReference>
<dbReference type="Proteomes" id="UP000770015">
    <property type="component" value="Unassembled WGS sequence"/>
</dbReference>
<evidence type="ECO:0000259" key="1">
    <source>
        <dbReference type="Pfam" id="PF00646"/>
    </source>
</evidence>
<name>A0A9P9A9A0_9PEZI</name>
<proteinExistence type="predicted"/>
<sequence>MDPSRSAPTTGCLVNSINQLLLNGEPDASRRKAALDVLVNDVLTPYEVLYLHNALSRRRPELAHHFATLDKLPPELINLIAAHLDLLDVASCVQVNNGWNALWTSKFVVHGMLHQFFPGLLQTTRAKGAMPDDAWVLFQQAARKRWRFQCGTQCTRRTFPKSCLLGNIFSNTHSEQIRDSEPLYCAGRVVWQKDSRHFVIDNLHNMDRHVLNWHQGMLSGYEVRLLAITQKLVVLTGVSLTGASRASRMPALIVYHFDEKRFLKVALPASIDSLYADDLKIGLHLQGSLGDRAPATSMYIWQWNGPLQLVEPSQATLERVSEPRDILPRGFLFHPFEKDVFSAVWTIRNPPGESGKITVLVDEYKDDEPLLHTHHSHIEWWMPSAKFCIGMQHLGPDWCQETDSYGGYDVCQVRKSTWDHAQQVNNEFFRFNTVTRSFVIRNKGGADCFPDDTLRTPWIDAAQVGPGSESTMLAVETPQKALCPLHNPYQMPLEHRGCVAFTFNAPGGGGLNGESGPTMACDDEFMVIRDEKGYLFHGYTVWGYGRTLRQSTGGV</sequence>
<accession>A0A9P9A9A0</accession>
<dbReference type="EMBL" id="JAGSXJ010000009">
    <property type="protein sequence ID" value="KAH6688480.1"/>
    <property type="molecule type" value="Genomic_DNA"/>
</dbReference>
<feature type="domain" description="F-box" evidence="1">
    <location>
        <begin position="69"/>
        <end position="106"/>
    </location>
</feature>
<gene>
    <name evidence="2" type="ORF">F5X68DRAFT_205753</name>
</gene>
<organism evidence="2 3">
    <name type="scientific">Plectosphaerella plurivora</name>
    <dbReference type="NCBI Taxonomy" id="936078"/>
    <lineage>
        <taxon>Eukaryota</taxon>
        <taxon>Fungi</taxon>
        <taxon>Dikarya</taxon>
        <taxon>Ascomycota</taxon>
        <taxon>Pezizomycotina</taxon>
        <taxon>Sordariomycetes</taxon>
        <taxon>Hypocreomycetidae</taxon>
        <taxon>Glomerellales</taxon>
        <taxon>Plectosphaerellaceae</taxon>
        <taxon>Plectosphaerella</taxon>
    </lineage>
</organism>
<dbReference type="SUPFAM" id="SSF81383">
    <property type="entry name" value="F-box domain"/>
    <property type="match status" value="1"/>
</dbReference>
<dbReference type="Gene3D" id="1.20.1280.50">
    <property type="match status" value="1"/>
</dbReference>
<reference evidence="2" key="1">
    <citation type="journal article" date="2021" name="Nat. Commun.">
        <title>Genetic determinants of endophytism in the Arabidopsis root mycobiome.</title>
        <authorList>
            <person name="Mesny F."/>
            <person name="Miyauchi S."/>
            <person name="Thiergart T."/>
            <person name="Pickel B."/>
            <person name="Atanasova L."/>
            <person name="Karlsson M."/>
            <person name="Huettel B."/>
            <person name="Barry K.W."/>
            <person name="Haridas S."/>
            <person name="Chen C."/>
            <person name="Bauer D."/>
            <person name="Andreopoulos W."/>
            <person name="Pangilinan J."/>
            <person name="LaButti K."/>
            <person name="Riley R."/>
            <person name="Lipzen A."/>
            <person name="Clum A."/>
            <person name="Drula E."/>
            <person name="Henrissat B."/>
            <person name="Kohler A."/>
            <person name="Grigoriev I.V."/>
            <person name="Martin F.M."/>
            <person name="Hacquard S."/>
        </authorList>
    </citation>
    <scope>NUCLEOTIDE SEQUENCE</scope>
    <source>
        <strain evidence="2">MPI-SDFR-AT-0117</strain>
    </source>
</reference>
<keyword evidence="3" id="KW-1185">Reference proteome</keyword>
<evidence type="ECO:0000313" key="2">
    <source>
        <dbReference type="EMBL" id="KAH6688480.1"/>
    </source>
</evidence>
<comment type="caution">
    <text evidence="2">The sequence shown here is derived from an EMBL/GenBank/DDBJ whole genome shotgun (WGS) entry which is preliminary data.</text>
</comment>
<dbReference type="Pfam" id="PF00646">
    <property type="entry name" value="F-box"/>
    <property type="match status" value="1"/>
</dbReference>
<dbReference type="CDD" id="cd09917">
    <property type="entry name" value="F-box_SF"/>
    <property type="match status" value="1"/>
</dbReference>
<dbReference type="OrthoDB" id="1918685at2759"/>
<evidence type="ECO:0000313" key="3">
    <source>
        <dbReference type="Proteomes" id="UP000770015"/>
    </source>
</evidence>
<protein>
    <recommendedName>
        <fullName evidence="1">F-box domain-containing protein</fullName>
    </recommendedName>
</protein>
<dbReference type="AlphaFoldDB" id="A0A9P9A9A0"/>
<dbReference type="InterPro" id="IPR036047">
    <property type="entry name" value="F-box-like_dom_sf"/>
</dbReference>